<proteinExistence type="predicted"/>
<sequence length="61" mass="6276">MQPELPQKLLAIAHKPALAAVAGARQVDVAAPPLLEMTALPSPAQTLSGPIIAIAMTPRVQ</sequence>
<dbReference type="Proteomes" id="UP000002949">
    <property type="component" value="Unassembled WGS sequence"/>
</dbReference>
<evidence type="ECO:0000313" key="2">
    <source>
        <dbReference type="Proteomes" id="UP000002949"/>
    </source>
</evidence>
<accession>G6Y7I4</accession>
<keyword evidence="2" id="KW-1185">Reference proteome</keyword>
<gene>
    <name evidence="1" type="ORF">MEA186_09500</name>
</gene>
<dbReference type="KEGG" id="mamo:A6B35_14510"/>
<reference evidence="1 2" key="1">
    <citation type="journal article" date="2012" name="J. Bacteriol.">
        <title>Draft Genome Sequence of Plant Growth-Promoting Rhizobium Mesorhizobium amorphae, Isolated from Zinc-Lead Mine Tailings.</title>
        <authorList>
            <person name="Hao X."/>
            <person name="Lin Y."/>
            <person name="Johnstone L."/>
            <person name="Baltrus D.A."/>
            <person name="Miller S.J."/>
            <person name="Wei G."/>
            <person name="Rensing C."/>
        </authorList>
    </citation>
    <scope>NUCLEOTIDE SEQUENCE [LARGE SCALE GENOMIC DNA]</scope>
    <source>
        <strain evidence="1 2">CCNWGS0123</strain>
    </source>
</reference>
<name>G6Y7I4_9HYPH</name>
<protein>
    <submittedName>
        <fullName evidence="1">Uncharacterized protein</fullName>
    </submittedName>
</protein>
<organism evidence="1 2">
    <name type="scientific">Mesorhizobium amorphae CCNWGS0123</name>
    <dbReference type="NCBI Taxonomy" id="1082933"/>
    <lineage>
        <taxon>Bacteria</taxon>
        <taxon>Pseudomonadati</taxon>
        <taxon>Pseudomonadota</taxon>
        <taxon>Alphaproteobacteria</taxon>
        <taxon>Hyphomicrobiales</taxon>
        <taxon>Phyllobacteriaceae</taxon>
        <taxon>Mesorhizobium</taxon>
    </lineage>
</organism>
<dbReference type="PATRIC" id="fig|1082933.3.peg.1819"/>
<dbReference type="STRING" id="1082933.A6B35_14510"/>
<evidence type="ECO:0000313" key="1">
    <source>
        <dbReference type="EMBL" id="EHH12306.1"/>
    </source>
</evidence>
<dbReference type="AlphaFoldDB" id="G6Y7I4"/>
<dbReference type="EMBL" id="AGSN01000084">
    <property type="protein sequence ID" value="EHH12306.1"/>
    <property type="molecule type" value="Genomic_DNA"/>
</dbReference>